<reference evidence="3" key="1">
    <citation type="submission" date="2023-07" db="EMBL/GenBank/DDBJ databases">
        <title>30 novel species of actinomycetes from the DSMZ collection.</title>
        <authorList>
            <person name="Nouioui I."/>
        </authorList>
    </citation>
    <scope>NUCLEOTIDE SEQUENCE [LARGE SCALE GENOMIC DNA]</scope>
    <source>
        <strain evidence="3">DSM 41640</strain>
    </source>
</reference>
<dbReference type="Proteomes" id="UP001183824">
    <property type="component" value="Unassembled WGS sequence"/>
</dbReference>
<protein>
    <submittedName>
        <fullName evidence="2">Uncharacterized protein</fullName>
    </submittedName>
</protein>
<gene>
    <name evidence="2" type="ORF">RNB18_35395</name>
</gene>
<evidence type="ECO:0000313" key="2">
    <source>
        <dbReference type="EMBL" id="MDT0485393.1"/>
    </source>
</evidence>
<feature type="compositionally biased region" description="Low complexity" evidence="1">
    <location>
        <begin position="11"/>
        <end position="21"/>
    </location>
</feature>
<name>A0ABU2VII1_9ACTN</name>
<accession>A0ABU2VII1</accession>
<sequence>MARETCCGHTPAAGRPRAGVGGVAAPEADRAAAAAAQETAFKPFTNVTADAFLILDEGKLKFTTEGAGVRSRRREEGLPGSPAAPFRTPEVTDLDLWP</sequence>
<comment type="caution">
    <text evidence="2">The sequence shown here is derived from an EMBL/GenBank/DDBJ whole genome shotgun (WGS) entry which is preliminary data.</text>
</comment>
<feature type="region of interest" description="Disordered" evidence="1">
    <location>
        <begin position="1"/>
        <end position="21"/>
    </location>
</feature>
<dbReference type="RefSeq" id="WP_311718169.1">
    <property type="nucleotide sequence ID" value="NZ_JAVREZ010000015.1"/>
</dbReference>
<evidence type="ECO:0000313" key="3">
    <source>
        <dbReference type="Proteomes" id="UP001183824"/>
    </source>
</evidence>
<keyword evidence="3" id="KW-1185">Reference proteome</keyword>
<feature type="region of interest" description="Disordered" evidence="1">
    <location>
        <begin position="67"/>
        <end position="98"/>
    </location>
</feature>
<evidence type="ECO:0000256" key="1">
    <source>
        <dbReference type="SAM" id="MobiDB-lite"/>
    </source>
</evidence>
<organism evidence="2 3">
    <name type="scientific">Streptomyces doebereineriae</name>
    <dbReference type="NCBI Taxonomy" id="3075528"/>
    <lineage>
        <taxon>Bacteria</taxon>
        <taxon>Bacillati</taxon>
        <taxon>Actinomycetota</taxon>
        <taxon>Actinomycetes</taxon>
        <taxon>Kitasatosporales</taxon>
        <taxon>Streptomycetaceae</taxon>
        <taxon>Streptomyces</taxon>
    </lineage>
</organism>
<dbReference type="EMBL" id="JAVREZ010000015">
    <property type="protein sequence ID" value="MDT0485393.1"/>
    <property type="molecule type" value="Genomic_DNA"/>
</dbReference>
<proteinExistence type="predicted"/>